<dbReference type="Proteomes" id="UP000243250">
    <property type="component" value="Unassembled WGS sequence"/>
</dbReference>
<keyword evidence="3" id="KW-1185">Reference proteome</keyword>
<dbReference type="EMBL" id="FOYS01000001">
    <property type="protein sequence ID" value="SFR31838.1"/>
    <property type="molecule type" value="Genomic_DNA"/>
</dbReference>
<dbReference type="PANTHER" id="PTHR43300">
    <property type="entry name" value="ACETYLTRANSFERASE"/>
    <property type="match status" value="1"/>
</dbReference>
<dbReference type="CDD" id="cd03349">
    <property type="entry name" value="LbH_XAT"/>
    <property type="match status" value="1"/>
</dbReference>
<dbReference type="InterPro" id="IPR011004">
    <property type="entry name" value="Trimer_LpxA-like_sf"/>
</dbReference>
<proteinExistence type="predicted"/>
<evidence type="ECO:0000313" key="2">
    <source>
        <dbReference type="EMBL" id="SFR31838.1"/>
    </source>
</evidence>
<accession>A0A1I6FPL7</accession>
<gene>
    <name evidence="2" type="ORF">SAMN04488124_0007</name>
</gene>
<dbReference type="SUPFAM" id="SSF51161">
    <property type="entry name" value="Trimeric LpxA-like enzymes"/>
    <property type="match status" value="1"/>
</dbReference>
<sequence length="259" mass="28677">MSNEPGERVSAVVVVHGYLTVDAEHRPMSLHALASRLLAQTGYPDPVRRLLDFSPVETHIETEGPYDIAPGTEVLGSLHLGANVDIPRGCFLDGDIHIGRGSSLGVQNRVVGDVRIGRYVAVAPSVVFQEPNHEQAKMAIQGKFYRRVLDEPLAVDTDGPIRIGHDVWIGDGAKILSGVEVGHGAVVAAGAIVTKDVEPYAVVAGVPARRIEYRFDEAVRERLLELAWWEREEDELRRRREWFEGEIRSVEDLPDPDER</sequence>
<keyword evidence="1 2" id="KW-0808">Transferase</keyword>
<evidence type="ECO:0000256" key="1">
    <source>
        <dbReference type="ARBA" id="ARBA00022679"/>
    </source>
</evidence>
<dbReference type="InterPro" id="IPR050179">
    <property type="entry name" value="Trans_hexapeptide_repeat"/>
</dbReference>
<dbReference type="InterPro" id="IPR018357">
    <property type="entry name" value="Hexapep_transf_CS"/>
</dbReference>
<evidence type="ECO:0000313" key="3">
    <source>
        <dbReference type="Proteomes" id="UP000243250"/>
    </source>
</evidence>
<dbReference type="PANTHER" id="PTHR43300:SF11">
    <property type="entry name" value="ACETYLTRANSFERASE RV3034C-RELATED"/>
    <property type="match status" value="1"/>
</dbReference>
<dbReference type="AlphaFoldDB" id="A0A1I6FPL7"/>
<dbReference type="Gene3D" id="2.160.10.10">
    <property type="entry name" value="Hexapeptide repeat proteins"/>
    <property type="match status" value="1"/>
</dbReference>
<organism evidence="2 3">
    <name type="scientific">Halogeometricum limi</name>
    <dbReference type="NCBI Taxonomy" id="555875"/>
    <lineage>
        <taxon>Archaea</taxon>
        <taxon>Methanobacteriati</taxon>
        <taxon>Methanobacteriota</taxon>
        <taxon>Stenosarchaea group</taxon>
        <taxon>Halobacteria</taxon>
        <taxon>Halobacteriales</taxon>
        <taxon>Haloferacaceae</taxon>
        <taxon>Halogeometricum</taxon>
    </lineage>
</organism>
<dbReference type="GO" id="GO:0016740">
    <property type="term" value="F:transferase activity"/>
    <property type="evidence" value="ECO:0007669"/>
    <property type="project" value="UniProtKB-KW"/>
</dbReference>
<protein>
    <submittedName>
        <fullName evidence="2">Acetyltransferase (Isoleucine patch superfamily)</fullName>
    </submittedName>
</protein>
<dbReference type="InterPro" id="IPR001451">
    <property type="entry name" value="Hexapep"/>
</dbReference>
<name>A0A1I6FPL7_9EURY</name>
<dbReference type="Pfam" id="PF00132">
    <property type="entry name" value="Hexapep"/>
    <property type="match status" value="1"/>
</dbReference>
<dbReference type="PROSITE" id="PS00101">
    <property type="entry name" value="HEXAPEP_TRANSFERASES"/>
    <property type="match status" value="1"/>
</dbReference>
<reference evidence="3" key="1">
    <citation type="submission" date="2016-10" db="EMBL/GenBank/DDBJ databases">
        <authorList>
            <person name="Varghese N."/>
            <person name="Submissions S."/>
        </authorList>
    </citation>
    <scope>NUCLEOTIDE SEQUENCE [LARGE SCALE GENOMIC DNA]</scope>
    <source>
        <strain evidence="3">CGMCC 1.8711</strain>
    </source>
</reference>
<dbReference type="STRING" id="555875.SAMN04488124_0007"/>